<organism evidence="1 2">
    <name type="scientific">Carnegiea gigantea</name>
    <dbReference type="NCBI Taxonomy" id="171969"/>
    <lineage>
        <taxon>Eukaryota</taxon>
        <taxon>Viridiplantae</taxon>
        <taxon>Streptophyta</taxon>
        <taxon>Embryophyta</taxon>
        <taxon>Tracheophyta</taxon>
        <taxon>Spermatophyta</taxon>
        <taxon>Magnoliopsida</taxon>
        <taxon>eudicotyledons</taxon>
        <taxon>Gunneridae</taxon>
        <taxon>Pentapetalae</taxon>
        <taxon>Caryophyllales</taxon>
        <taxon>Cactineae</taxon>
        <taxon>Cactaceae</taxon>
        <taxon>Cactoideae</taxon>
        <taxon>Echinocereeae</taxon>
        <taxon>Carnegiea</taxon>
    </lineage>
</organism>
<dbReference type="GO" id="GO:0030126">
    <property type="term" value="C:COPI vesicle coat"/>
    <property type="evidence" value="ECO:0007669"/>
    <property type="project" value="TreeGrafter"/>
</dbReference>
<dbReference type="PANTHER" id="PTHR10635">
    <property type="entry name" value="COATOMER SUBUNIT BETA"/>
    <property type="match status" value="1"/>
</dbReference>
<dbReference type="InterPro" id="IPR016024">
    <property type="entry name" value="ARM-type_fold"/>
</dbReference>
<reference evidence="1" key="1">
    <citation type="submission" date="2022-04" db="EMBL/GenBank/DDBJ databases">
        <title>Carnegiea gigantea Genome sequencing and assembly v2.</title>
        <authorList>
            <person name="Copetti D."/>
            <person name="Sanderson M.J."/>
            <person name="Burquez A."/>
            <person name="Wojciechowski M.F."/>
        </authorList>
    </citation>
    <scope>NUCLEOTIDE SEQUENCE</scope>
    <source>
        <strain evidence="1">SGP5-SGP5p</strain>
        <tissue evidence="1">Aerial part</tissue>
    </source>
</reference>
<dbReference type="InterPro" id="IPR016460">
    <property type="entry name" value="COPB1"/>
</dbReference>
<dbReference type="GO" id="GO:0006891">
    <property type="term" value="P:intra-Golgi vesicle-mediated transport"/>
    <property type="evidence" value="ECO:0007669"/>
    <property type="project" value="TreeGrafter"/>
</dbReference>
<name>A0A9Q1QGB5_9CARY</name>
<dbReference type="EMBL" id="JAKOGI010000175">
    <property type="protein sequence ID" value="KAJ8441117.1"/>
    <property type="molecule type" value="Genomic_DNA"/>
</dbReference>
<dbReference type="PANTHER" id="PTHR10635:SF0">
    <property type="entry name" value="COATOMER SUBUNIT BETA"/>
    <property type="match status" value="1"/>
</dbReference>
<evidence type="ECO:0000313" key="2">
    <source>
        <dbReference type="Proteomes" id="UP001153076"/>
    </source>
</evidence>
<dbReference type="GO" id="GO:0006886">
    <property type="term" value="P:intracellular protein transport"/>
    <property type="evidence" value="ECO:0007669"/>
    <property type="project" value="InterPro"/>
</dbReference>
<dbReference type="AlphaFoldDB" id="A0A9Q1QGB5"/>
<dbReference type="OrthoDB" id="1724340at2759"/>
<sequence>MILLCQNVRNNLRHPNVYIRVVVLRFFAALNKNGITEPLIPSGLRGNLLGDTPETMQKFLSTEQEQDPPAKRNAFFMLFTCALERALVALELIRKVYWTNKHEKGNICRYSCFSAVEWLNELKSSHKEIMVEKIMEILRALSSPKLDIRKEIVDIALEFVPPRNVDESGSYIEEGSCEGPKHKA</sequence>
<protein>
    <submittedName>
        <fullName evidence="1">Uncharacterized protein</fullName>
    </submittedName>
</protein>
<gene>
    <name evidence="1" type="ORF">Cgig2_006946</name>
</gene>
<accession>A0A9Q1QGB5</accession>
<proteinExistence type="predicted"/>
<dbReference type="SUPFAM" id="SSF48371">
    <property type="entry name" value="ARM repeat"/>
    <property type="match status" value="1"/>
</dbReference>
<comment type="caution">
    <text evidence="1">The sequence shown here is derived from an EMBL/GenBank/DDBJ whole genome shotgun (WGS) entry which is preliminary data.</text>
</comment>
<dbReference type="GO" id="GO:0006888">
    <property type="term" value="P:endoplasmic reticulum to Golgi vesicle-mediated transport"/>
    <property type="evidence" value="ECO:0007669"/>
    <property type="project" value="TreeGrafter"/>
</dbReference>
<evidence type="ECO:0000313" key="1">
    <source>
        <dbReference type="EMBL" id="KAJ8441117.1"/>
    </source>
</evidence>
<dbReference type="Proteomes" id="UP001153076">
    <property type="component" value="Unassembled WGS sequence"/>
</dbReference>
<keyword evidence="2" id="KW-1185">Reference proteome</keyword>